<feature type="compositionally biased region" description="Basic and acidic residues" evidence="1">
    <location>
        <begin position="1"/>
        <end position="12"/>
    </location>
</feature>
<feature type="region of interest" description="Disordered" evidence="1">
    <location>
        <begin position="1"/>
        <end position="24"/>
    </location>
</feature>
<gene>
    <name evidence="2" type="ORF">SORBI_3001G132500</name>
</gene>
<dbReference type="PROSITE" id="PS51257">
    <property type="entry name" value="PROKAR_LIPOPROTEIN"/>
    <property type="match status" value="1"/>
</dbReference>
<proteinExistence type="predicted"/>
<accession>A0A1B6QIT4</accession>
<keyword evidence="3" id="KW-1185">Reference proteome</keyword>
<dbReference type="AlphaFoldDB" id="A0A1B6QIT4"/>
<reference evidence="3" key="2">
    <citation type="journal article" date="2018" name="Plant J.">
        <title>The Sorghum bicolor reference genome: improved assembly, gene annotations, a transcriptome atlas, and signatures of genome organization.</title>
        <authorList>
            <person name="McCormick R.F."/>
            <person name="Truong S.K."/>
            <person name="Sreedasyam A."/>
            <person name="Jenkins J."/>
            <person name="Shu S."/>
            <person name="Sims D."/>
            <person name="Kennedy M."/>
            <person name="Amirebrahimi M."/>
            <person name="Weers B.D."/>
            <person name="McKinley B."/>
            <person name="Mattison A."/>
            <person name="Morishige D.T."/>
            <person name="Grimwood J."/>
            <person name="Schmutz J."/>
            <person name="Mullet J.E."/>
        </authorList>
    </citation>
    <scope>NUCLEOTIDE SEQUENCE [LARGE SCALE GENOMIC DNA]</scope>
    <source>
        <strain evidence="3">cv. BTx623</strain>
    </source>
</reference>
<feature type="compositionally biased region" description="Polar residues" evidence="1">
    <location>
        <begin position="15"/>
        <end position="24"/>
    </location>
</feature>
<evidence type="ECO:0000313" key="3">
    <source>
        <dbReference type="Proteomes" id="UP000000768"/>
    </source>
</evidence>
<dbReference type="Gramene" id="KXG37820">
    <property type="protein sequence ID" value="KXG37820"/>
    <property type="gene ID" value="SORBI_3001G132500"/>
</dbReference>
<reference evidence="2 3" key="1">
    <citation type="journal article" date="2009" name="Nature">
        <title>The Sorghum bicolor genome and the diversification of grasses.</title>
        <authorList>
            <person name="Paterson A.H."/>
            <person name="Bowers J.E."/>
            <person name="Bruggmann R."/>
            <person name="Dubchak I."/>
            <person name="Grimwood J."/>
            <person name="Gundlach H."/>
            <person name="Haberer G."/>
            <person name="Hellsten U."/>
            <person name="Mitros T."/>
            <person name="Poliakov A."/>
            <person name="Schmutz J."/>
            <person name="Spannagl M."/>
            <person name="Tang H."/>
            <person name="Wang X."/>
            <person name="Wicker T."/>
            <person name="Bharti A.K."/>
            <person name="Chapman J."/>
            <person name="Feltus F.A."/>
            <person name="Gowik U."/>
            <person name="Grigoriev I.V."/>
            <person name="Lyons E."/>
            <person name="Maher C.A."/>
            <person name="Martis M."/>
            <person name="Narechania A."/>
            <person name="Otillar R.P."/>
            <person name="Penning B.W."/>
            <person name="Salamov A.A."/>
            <person name="Wang Y."/>
            <person name="Zhang L."/>
            <person name="Carpita N.C."/>
            <person name="Freeling M."/>
            <person name="Gingle A.R."/>
            <person name="Hash C.T."/>
            <person name="Keller B."/>
            <person name="Klein P."/>
            <person name="Kresovich S."/>
            <person name="McCann M.C."/>
            <person name="Ming R."/>
            <person name="Peterson D.G."/>
            <person name="Mehboob-ur-Rahman"/>
            <person name="Ware D."/>
            <person name="Westhoff P."/>
            <person name="Mayer K.F."/>
            <person name="Messing J."/>
            <person name="Rokhsar D.S."/>
        </authorList>
    </citation>
    <scope>NUCLEOTIDE SEQUENCE [LARGE SCALE GENOMIC DNA]</scope>
    <source>
        <strain evidence="3">cv. BTx623</strain>
    </source>
</reference>
<dbReference type="EMBL" id="CM000760">
    <property type="protein sequence ID" value="KXG37820.1"/>
    <property type="molecule type" value="Genomic_DNA"/>
</dbReference>
<evidence type="ECO:0000313" key="2">
    <source>
        <dbReference type="EMBL" id="KXG37820.1"/>
    </source>
</evidence>
<evidence type="ECO:0000256" key="1">
    <source>
        <dbReference type="SAM" id="MobiDB-lite"/>
    </source>
</evidence>
<dbReference type="InParanoid" id="A0A1B6QIT4"/>
<name>A0A1B6QIT4_SORBI</name>
<protein>
    <submittedName>
        <fullName evidence="2">Uncharacterized protein</fullName>
    </submittedName>
</protein>
<dbReference type="Proteomes" id="UP000000768">
    <property type="component" value="Chromosome 1"/>
</dbReference>
<organism evidence="2 3">
    <name type="scientific">Sorghum bicolor</name>
    <name type="common">Sorghum</name>
    <name type="synonym">Sorghum vulgare</name>
    <dbReference type="NCBI Taxonomy" id="4558"/>
    <lineage>
        <taxon>Eukaryota</taxon>
        <taxon>Viridiplantae</taxon>
        <taxon>Streptophyta</taxon>
        <taxon>Embryophyta</taxon>
        <taxon>Tracheophyta</taxon>
        <taxon>Spermatophyta</taxon>
        <taxon>Magnoliopsida</taxon>
        <taxon>Liliopsida</taxon>
        <taxon>Poales</taxon>
        <taxon>Poaceae</taxon>
        <taxon>PACMAD clade</taxon>
        <taxon>Panicoideae</taxon>
        <taxon>Andropogonodae</taxon>
        <taxon>Andropogoneae</taxon>
        <taxon>Sorghinae</taxon>
        <taxon>Sorghum</taxon>
    </lineage>
</organism>
<sequence length="74" mass="8099">MQTGRGPEDQRKRQALSQWGSGSSCNSGCRELFFEVSNPHFIDATVAVPRSCWAGRSHGRTAANCELKSSAFTH</sequence>